<sequence length="256" mass="27800">MNMEDIMQYIPGDRFVHRLSPMTKIIFAVGMMFAAIFTTNLAILAGLIAIVLIVAVAGGLFRVLLRQVPLLIILGLALVVLTILTNATGDVLFYLLPDGLLPVTTGAILFAVQMALRFAVLIFAFQLLVISTQPRDLVNALYTLRVPGDYALMFLIAIRFIPTLQREGARINEAQLSRGYFPGGGVIGKVKQLGPVMLPLMLNSLAKADTLGLTIDMRGYRLASEYRRKLTYHAADAGVILLVALVLVGVAAVTFL</sequence>
<name>A0ABT4IJC4_9EURY</name>
<feature type="transmembrane region" description="Helical" evidence="6">
    <location>
        <begin position="230"/>
        <end position="255"/>
    </location>
</feature>
<dbReference type="InterPro" id="IPR003339">
    <property type="entry name" value="ABC/ECF_trnsptr_transmembrane"/>
</dbReference>
<comment type="subcellular location">
    <subcellularLocation>
        <location evidence="1">Membrane</location>
        <topology evidence="1">Multi-pass membrane protein</topology>
    </subcellularLocation>
</comment>
<dbReference type="EMBL" id="JAPTGC010000001">
    <property type="protein sequence ID" value="MCZ0861661.1"/>
    <property type="molecule type" value="Genomic_DNA"/>
</dbReference>
<feature type="transmembrane region" description="Helical" evidence="6">
    <location>
        <begin position="43"/>
        <end position="64"/>
    </location>
</feature>
<comment type="caution">
    <text evidence="7">The sequence shown here is derived from an EMBL/GenBank/DDBJ whole genome shotgun (WGS) entry which is preliminary data.</text>
</comment>
<protein>
    <submittedName>
        <fullName evidence="7">Energy-coupling factor transporter transmembrane component T</fullName>
    </submittedName>
</protein>
<dbReference type="InterPro" id="IPR051611">
    <property type="entry name" value="ECF_transporter_component"/>
</dbReference>
<dbReference type="RefSeq" id="WP_268921833.1">
    <property type="nucleotide sequence ID" value="NZ_JAPTGC010000001.1"/>
</dbReference>
<reference evidence="7" key="1">
    <citation type="submission" date="2022-12" db="EMBL/GenBank/DDBJ databases">
        <title>Isolation and characterisation of novel Methanocorpusculum spp. from native Australian herbivores indicates the genus is ancestrally host-associated.</title>
        <authorList>
            <person name="Volmer J.G."/>
            <person name="Soo R.M."/>
            <person name="Evans P.N."/>
            <person name="Hoedt E.C."/>
            <person name="Astorga Alsina A.L."/>
            <person name="Woodcroft B.J."/>
            <person name="Tyson G.W."/>
            <person name="Hugenholtz P."/>
            <person name="Morrison M."/>
        </authorList>
    </citation>
    <scope>NUCLEOTIDE SEQUENCE</scope>
    <source>
        <strain evidence="7">CW153</strain>
    </source>
</reference>
<proteinExistence type="predicted"/>
<feature type="transmembrane region" description="Helical" evidence="6">
    <location>
        <begin position="21"/>
        <end position="37"/>
    </location>
</feature>
<evidence type="ECO:0000256" key="3">
    <source>
        <dbReference type="ARBA" id="ARBA00022692"/>
    </source>
</evidence>
<gene>
    <name evidence="7" type="ORF">O0S09_00130</name>
</gene>
<keyword evidence="8" id="KW-1185">Reference proteome</keyword>
<dbReference type="PANTHER" id="PTHR34857:SF2">
    <property type="entry name" value="SLL0384 PROTEIN"/>
    <property type="match status" value="1"/>
</dbReference>
<evidence type="ECO:0000256" key="2">
    <source>
        <dbReference type="ARBA" id="ARBA00022475"/>
    </source>
</evidence>
<keyword evidence="3 6" id="KW-0812">Transmembrane</keyword>
<evidence type="ECO:0000256" key="1">
    <source>
        <dbReference type="ARBA" id="ARBA00004141"/>
    </source>
</evidence>
<dbReference type="PANTHER" id="PTHR34857">
    <property type="entry name" value="SLL0384 PROTEIN"/>
    <property type="match status" value="1"/>
</dbReference>
<feature type="transmembrane region" description="Helical" evidence="6">
    <location>
        <begin position="71"/>
        <end position="96"/>
    </location>
</feature>
<evidence type="ECO:0000256" key="4">
    <source>
        <dbReference type="ARBA" id="ARBA00022989"/>
    </source>
</evidence>
<dbReference type="Pfam" id="PF02361">
    <property type="entry name" value="CbiQ"/>
    <property type="match status" value="1"/>
</dbReference>
<organism evidence="7 8">
    <name type="scientific">Methanocorpusculum vombati</name>
    <dbReference type="NCBI Taxonomy" id="3002864"/>
    <lineage>
        <taxon>Archaea</taxon>
        <taxon>Methanobacteriati</taxon>
        <taxon>Methanobacteriota</taxon>
        <taxon>Stenosarchaea group</taxon>
        <taxon>Methanomicrobia</taxon>
        <taxon>Methanomicrobiales</taxon>
        <taxon>Methanocorpusculaceae</taxon>
        <taxon>Methanocorpusculum</taxon>
    </lineage>
</organism>
<evidence type="ECO:0000256" key="5">
    <source>
        <dbReference type="ARBA" id="ARBA00023136"/>
    </source>
</evidence>
<keyword evidence="5 6" id="KW-0472">Membrane</keyword>
<keyword evidence="2" id="KW-1003">Cell membrane</keyword>
<evidence type="ECO:0000256" key="6">
    <source>
        <dbReference type="SAM" id="Phobius"/>
    </source>
</evidence>
<feature type="transmembrane region" description="Helical" evidence="6">
    <location>
        <begin position="108"/>
        <end position="130"/>
    </location>
</feature>
<evidence type="ECO:0000313" key="8">
    <source>
        <dbReference type="Proteomes" id="UP001141336"/>
    </source>
</evidence>
<evidence type="ECO:0000313" key="7">
    <source>
        <dbReference type="EMBL" id="MCZ0861661.1"/>
    </source>
</evidence>
<dbReference type="Proteomes" id="UP001141336">
    <property type="component" value="Unassembled WGS sequence"/>
</dbReference>
<accession>A0ABT4IJC4</accession>
<keyword evidence="4 6" id="KW-1133">Transmembrane helix</keyword>
<dbReference type="CDD" id="cd16914">
    <property type="entry name" value="EcfT"/>
    <property type="match status" value="1"/>
</dbReference>